<organism evidence="5 6">
    <name type="scientific">Marine Group III euryarchaeote CG-Bathy1</name>
    <dbReference type="NCBI Taxonomy" id="1889001"/>
    <lineage>
        <taxon>Archaea</taxon>
        <taxon>Methanobacteriati</taxon>
        <taxon>Thermoplasmatota</taxon>
        <taxon>Thermoplasmata</taxon>
        <taxon>Candidatus Thermoprofundales</taxon>
    </lineage>
</organism>
<comment type="caution">
    <text evidence="5">The sequence shown here is derived from an EMBL/GenBank/DDBJ whole genome shotgun (WGS) entry which is preliminary data.</text>
</comment>
<evidence type="ECO:0000256" key="2">
    <source>
        <dbReference type="SAM" id="MobiDB-lite"/>
    </source>
</evidence>
<dbReference type="PANTHER" id="PTHR39327">
    <property type="match status" value="1"/>
</dbReference>
<keyword evidence="3" id="KW-0812">Transmembrane</keyword>
<dbReference type="InterPro" id="IPR007562">
    <property type="entry name" value="Transglutaminase-like_domain"/>
</dbReference>
<feature type="transmembrane region" description="Helical" evidence="3">
    <location>
        <begin position="7"/>
        <end position="25"/>
    </location>
</feature>
<dbReference type="EMBL" id="MIYU01000004">
    <property type="protein sequence ID" value="OIR20022.1"/>
    <property type="molecule type" value="Genomic_DNA"/>
</dbReference>
<name>A0A1J5U6V9_9ARCH</name>
<feature type="domain" description="Transglutaminase-like" evidence="4">
    <location>
        <begin position="325"/>
        <end position="439"/>
    </location>
</feature>
<feature type="compositionally biased region" description="Acidic residues" evidence="2">
    <location>
        <begin position="94"/>
        <end position="105"/>
    </location>
</feature>
<dbReference type="InterPro" id="IPR010319">
    <property type="entry name" value="Transglutaminase-like_Cys_pept"/>
</dbReference>
<dbReference type="AlphaFoldDB" id="A0A1J5U6V9"/>
<accession>A0A1J5U6V9</accession>
<gene>
    <name evidence="5" type="ORF">BEU04_04200</name>
</gene>
<comment type="similarity">
    <text evidence="1">Belongs to the UPF0252 family.</text>
</comment>
<proteinExistence type="inferred from homology"/>
<feature type="compositionally biased region" description="Basic and acidic residues" evidence="2">
    <location>
        <begin position="71"/>
        <end position="85"/>
    </location>
</feature>
<dbReference type="Gene3D" id="4.10.1080.10">
    <property type="entry name" value="TSP type-3 repeat"/>
    <property type="match status" value="1"/>
</dbReference>
<dbReference type="GO" id="GO:0005509">
    <property type="term" value="F:calcium ion binding"/>
    <property type="evidence" value="ECO:0007669"/>
    <property type="project" value="InterPro"/>
</dbReference>
<dbReference type="InterPro" id="IPR028974">
    <property type="entry name" value="TSP_type-3_rpt"/>
</dbReference>
<evidence type="ECO:0000259" key="4">
    <source>
        <dbReference type="Pfam" id="PF04473"/>
    </source>
</evidence>
<dbReference type="PANTHER" id="PTHR39327:SF1">
    <property type="entry name" value="BLR5470 PROTEIN"/>
    <property type="match status" value="1"/>
</dbReference>
<keyword evidence="3" id="KW-0472">Membrane</keyword>
<protein>
    <recommendedName>
        <fullName evidence="4">Transglutaminase-like domain-containing protein</fullName>
    </recommendedName>
</protein>
<keyword evidence="3" id="KW-1133">Transmembrane helix</keyword>
<dbReference type="SUPFAM" id="SSF103647">
    <property type="entry name" value="TSP type-3 repeat"/>
    <property type="match status" value="1"/>
</dbReference>
<sequence length="457" mass="52679">MSKSNKIIPLVFMSVLVGIFAHAYMHDSDFDGVPNDEDEFPNNMNEWSDNDKDGIGDNEDTDDDNDGYNDTDDHFPENSNEHLDYDLDGIGNNEDTDDDNDGYNDTEDIDPLNDLALKFTFEWVELIDKQNNKGDAPFVFYLYQGEEELHRFDNGNLAWRVPWQQQFDLNAEFEINVPDNKTEHQFTVVAIYYKFRNPEEFDISDSNDSYRATINYNLSSKSWEQGNNGTLDGSLDDSNENDDARIFLEIETYSFGYLLSYNWQYNAIEYQISYNFDPARYSYYTNQDHSIKEYEDYINFVTKDEEAVIEIGKNLREIATEKEFDNLEEVNFIMSFVQALKYSEDNLTAGVGEYPRYPIETLVEQTGDCEDTSALLISILESLGYETAMILIPEAWEDYGHAAVGINVTGADGIYYILNEGKDNQIDYYYAETTAPGWKLGEVPDLDSTSAYVYEVK</sequence>
<dbReference type="Proteomes" id="UP000183815">
    <property type="component" value="Unassembled WGS sequence"/>
</dbReference>
<dbReference type="Gene3D" id="3.10.620.30">
    <property type="match status" value="1"/>
</dbReference>
<feature type="compositionally biased region" description="Acidic residues" evidence="2">
    <location>
        <begin position="56"/>
        <end position="70"/>
    </location>
</feature>
<evidence type="ECO:0000313" key="6">
    <source>
        <dbReference type="Proteomes" id="UP000183815"/>
    </source>
</evidence>
<feature type="region of interest" description="Disordered" evidence="2">
    <location>
        <begin position="32"/>
        <end position="105"/>
    </location>
</feature>
<evidence type="ECO:0000313" key="5">
    <source>
        <dbReference type="EMBL" id="OIR20022.1"/>
    </source>
</evidence>
<evidence type="ECO:0000256" key="1">
    <source>
        <dbReference type="ARBA" id="ARBA00007458"/>
    </source>
</evidence>
<evidence type="ECO:0000256" key="3">
    <source>
        <dbReference type="SAM" id="Phobius"/>
    </source>
</evidence>
<dbReference type="Pfam" id="PF04473">
    <property type="entry name" value="DUF553"/>
    <property type="match status" value="1"/>
</dbReference>
<reference evidence="5 6" key="1">
    <citation type="submission" date="2016-08" db="EMBL/GenBank/DDBJ databases">
        <title>New Insights into Marine Group III Euryarchaeota, from dark to light.</title>
        <authorList>
            <person name="Haro-Moreno J.M."/>
            <person name="Rodriguez-Valera F."/>
            <person name="Lopez-Garcia P."/>
            <person name="Moreira D."/>
            <person name="Martin-Cuadrado A.B."/>
        </authorList>
    </citation>
    <scope>NUCLEOTIDE SEQUENCE [LARGE SCALE GENOMIC DNA]</scope>
    <source>
        <strain evidence="5">CG-Bathy1</strain>
    </source>
</reference>